<name>A0A0F9IJZ9_9ZZZZ</name>
<protein>
    <submittedName>
        <fullName evidence="1">Uncharacterized protein</fullName>
    </submittedName>
</protein>
<sequence length="52" mass="5975">MIVKQIWTGNTFRNFTCLIACADTDQALAIDPLDYKKFLSAPEENNAKRERI</sequence>
<proteinExistence type="predicted"/>
<dbReference type="AlphaFoldDB" id="A0A0F9IJZ9"/>
<gene>
    <name evidence="1" type="ORF">LCGC14_1933310</name>
</gene>
<evidence type="ECO:0000313" key="1">
    <source>
        <dbReference type="EMBL" id="KKL87577.1"/>
    </source>
</evidence>
<reference evidence="1" key="1">
    <citation type="journal article" date="2015" name="Nature">
        <title>Complex archaea that bridge the gap between prokaryotes and eukaryotes.</title>
        <authorList>
            <person name="Spang A."/>
            <person name="Saw J.H."/>
            <person name="Jorgensen S.L."/>
            <person name="Zaremba-Niedzwiedzka K."/>
            <person name="Martijn J."/>
            <person name="Lind A.E."/>
            <person name="van Eijk R."/>
            <person name="Schleper C."/>
            <person name="Guy L."/>
            <person name="Ettema T.J."/>
        </authorList>
    </citation>
    <scope>NUCLEOTIDE SEQUENCE</scope>
</reference>
<organism evidence="1">
    <name type="scientific">marine sediment metagenome</name>
    <dbReference type="NCBI Taxonomy" id="412755"/>
    <lineage>
        <taxon>unclassified sequences</taxon>
        <taxon>metagenomes</taxon>
        <taxon>ecological metagenomes</taxon>
    </lineage>
</organism>
<dbReference type="EMBL" id="LAZR01020801">
    <property type="protein sequence ID" value="KKL87577.1"/>
    <property type="molecule type" value="Genomic_DNA"/>
</dbReference>
<accession>A0A0F9IJZ9</accession>
<comment type="caution">
    <text evidence="1">The sequence shown here is derived from an EMBL/GenBank/DDBJ whole genome shotgun (WGS) entry which is preliminary data.</text>
</comment>